<dbReference type="EMBL" id="JAOVQO010000046">
    <property type="protein sequence ID" value="MCU9850621.1"/>
    <property type="molecule type" value="Genomic_DNA"/>
</dbReference>
<organism evidence="1 2">
    <name type="scientific">Albidovulum salinarum</name>
    <dbReference type="NCBI Taxonomy" id="2984153"/>
    <lineage>
        <taxon>Bacteria</taxon>
        <taxon>Pseudomonadati</taxon>
        <taxon>Pseudomonadota</taxon>
        <taxon>Alphaproteobacteria</taxon>
        <taxon>Rhodobacterales</taxon>
        <taxon>Paracoccaceae</taxon>
        <taxon>Albidovulum</taxon>
    </lineage>
</organism>
<evidence type="ECO:0000313" key="2">
    <source>
        <dbReference type="Proteomes" id="UP001209535"/>
    </source>
</evidence>
<keyword evidence="2" id="KW-1185">Reference proteome</keyword>
<accession>A0ABT2X9J7</accession>
<proteinExistence type="predicted"/>
<dbReference type="Proteomes" id="UP001209535">
    <property type="component" value="Unassembled WGS sequence"/>
</dbReference>
<name>A0ABT2X9J7_9RHOB</name>
<feature type="non-terminal residue" evidence="1">
    <location>
        <position position="1"/>
    </location>
</feature>
<sequence length="76" mass="8178">FTFIAGFRDTHDTGSLLPAVVDLPAAADHPCLVFEAEGRRRALWVITLSADDKIARFDILTVAPSPAMARLATNLA</sequence>
<protein>
    <submittedName>
        <fullName evidence="1">Uncharacterized protein</fullName>
    </submittedName>
</protein>
<gene>
    <name evidence="1" type="ORF">OEZ60_21880</name>
</gene>
<comment type="caution">
    <text evidence="1">The sequence shown here is derived from an EMBL/GenBank/DDBJ whole genome shotgun (WGS) entry which is preliminary data.</text>
</comment>
<dbReference type="RefSeq" id="WP_263340933.1">
    <property type="nucleotide sequence ID" value="NZ_JAOVQO010000046.1"/>
</dbReference>
<evidence type="ECO:0000313" key="1">
    <source>
        <dbReference type="EMBL" id="MCU9850621.1"/>
    </source>
</evidence>
<reference evidence="1 2" key="1">
    <citation type="submission" date="2022-10" db="EMBL/GenBank/DDBJ databases">
        <title>Defluviimonas sp. nov., isolated from ocean surface sediments.</title>
        <authorList>
            <person name="He W."/>
            <person name="Wang L."/>
            <person name="Zhang D.-F."/>
        </authorList>
    </citation>
    <scope>NUCLEOTIDE SEQUENCE [LARGE SCALE GENOMIC DNA]</scope>
    <source>
        <strain evidence="1 2">WL0024</strain>
    </source>
</reference>